<comment type="caution">
    <text evidence="2">The sequence shown here is derived from an EMBL/GenBank/DDBJ whole genome shotgun (WGS) entry which is preliminary data.</text>
</comment>
<dbReference type="AlphaFoldDB" id="A0A2V1HY94"/>
<feature type="chain" id="PRO_5016090413" description="D-glucuronyl C5-epimerase C-terminal domain-containing protein" evidence="1">
    <location>
        <begin position="32"/>
        <end position="678"/>
    </location>
</feature>
<dbReference type="OrthoDB" id="7540161at2"/>
<keyword evidence="3" id="KW-1185">Reference proteome</keyword>
<keyword evidence="1" id="KW-0732">Signal</keyword>
<dbReference type="EMBL" id="QEOP01000001">
    <property type="protein sequence ID" value="PVZ95404.1"/>
    <property type="molecule type" value="Genomic_DNA"/>
</dbReference>
<feature type="signal peptide" evidence="1">
    <location>
        <begin position="1"/>
        <end position="31"/>
    </location>
</feature>
<gene>
    <name evidence="2" type="ORF">DDQ50_02500</name>
</gene>
<sequence>MTNLPRRIAATTAALALAVASVTVGGMSATAAPAEGSALTNTAHLDYLLDTAAPGEVPGHSTYRIAEEPDLTLPWTYADARDGGTFERVGGGQLDPATGDYTQGAYNSDDVSRTAVVYLRDWQRSGSEESRQKAYEVLRSLAYFQTTDGEDAGNVVLWMQTDGELNPSAEPVELPDPSDSEDSYWLARTLWAFGEGYAAFRDTDPEFAAFLQDRLRLGVSAVDREVLDRYGEYVPADGVQVPAWLIVDGADATAEALLGLSSYVTAAPDDAAVRESTRRLAEGLDAFARTTATDGSAASWPYGAVLPWAESRSMWHAWSSQMTAGLVASSEALGDPALLEPAVVDAARFAPTLLTAGGPDNAWYPTPTERVQIAYGADSQVQNLLRVADATGSSAFTDLAGMQAAWFFGANPAGEAMYDPATGVTFDGIGADGAINRNSGAESTIHGLLSMIALDAHPEVAARATATDVAVSHDGLTVVEAETAVTRGGEVITPESSWTEESSWSGAYLHLGRGDSARFELGRSDAPRLVEPVSWQIEKGTATVPRTLWTSGRQPVGLLTHTVGEQGITAASGALLPQSLQRSVPKGSGELTVRLVTGAVDIDALLVRPAVARLSLGGDATSDLVQNNSRGETDATVVGQGDGMLRSYDRAGTLIEERAVSGDATARLPAGGFAIVER</sequence>
<dbReference type="SUPFAM" id="SSF48208">
    <property type="entry name" value="Six-hairpin glycosidases"/>
    <property type="match status" value="1"/>
</dbReference>
<dbReference type="Proteomes" id="UP000244893">
    <property type="component" value="Unassembled WGS sequence"/>
</dbReference>
<dbReference type="GO" id="GO:0005975">
    <property type="term" value="P:carbohydrate metabolic process"/>
    <property type="evidence" value="ECO:0007669"/>
    <property type="project" value="InterPro"/>
</dbReference>
<evidence type="ECO:0008006" key="4">
    <source>
        <dbReference type="Google" id="ProtNLM"/>
    </source>
</evidence>
<name>A0A2V1HY94_9MICO</name>
<dbReference type="RefSeq" id="WP_116755140.1">
    <property type="nucleotide sequence ID" value="NZ_JBHUEX010000001.1"/>
</dbReference>
<organism evidence="2 3">
    <name type="scientific">Amnibacterium flavum</name>
    <dbReference type="NCBI Taxonomy" id="2173173"/>
    <lineage>
        <taxon>Bacteria</taxon>
        <taxon>Bacillati</taxon>
        <taxon>Actinomycetota</taxon>
        <taxon>Actinomycetes</taxon>
        <taxon>Micrococcales</taxon>
        <taxon>Microbacteriaceae</taxon>
        <taxon>Amnibacterium</taxon>
    </lineage>
</organism>
<accession>A0A2V1HY94</accession>
<protein>
    <recommendedName>
        <fullName evidence="4">D-glucuronyl C5-epimerase C-terminal domain-containing protein</fullName>
    </recommendedName>
</protein>
<evidence type="ECO:0000256" key="1">
    <source>
        <dbReference type="SAM" id="SignalP"/>
    </source>
</evidence>
<reference evidence="2 3" key="1">
    <citation type="submission" date="2018-05" db="EMBL/GenBank/DDBJ databases">
        <title>Amnibacterium sp. M8JJ-5, whole genome shotgun sequence.</title>
        <authorList>
            <person name="Tuo L."/>
        </authorList>
    </citation>
    <scope>NUCLEOTIDE SEQUENCE [LARGE SCALE GENOMIC DNA]</scope>
    <source>
        <strain evidence="2 3">M8JJ-5</strain>
    </source>
</reference>
<proteinExistence type="predicted"/>
<evidence type="ECO:0000313" key="3">
    <source>
        <dbReference type="Proteomes" id="UP000244893"/>
    </source>
</evidence>
<evidence type="ECO:0000313" key="2">
    <source>
        <dbReference type="EMBL" id="PVZ95404.1"/>
    </source>
</evidence>
<dbReference type="InterPro" id="IPR008928">
    <property type="entry name" value="6-hairpin_glycosidase_sf"/>
</dbReference>